<dbReference type="PRINTS" id="PR00039">
    <property type="entry name" value="HTHLYSR"/>
</dbReference>
<protein>
    <submittedName>
        <fullName evidence="6">Putative cat1 operon transcriptional activator</fullName>
    </submittedName>
</protein>
<dbReference type="PANTHER" id="PTHR30346">
    <property type="entry name" value="TRANSCRIPTIONAL DUAL REGULATOR HCAR-RELATED"/>
    <property type="match status" value="1"/>
</dbReference>
<accession>A0A2Z4LUD3</accession>
<name>A0A2Z4LUD3_9FLAO</name>
<dbReference type="OrthoDB" id="9803735at2"/>
<comment type="similarity">
    <text evidence="1">Belongs to the LysR transcriptional regulatory family.</text>
</comment>
<dbReference type="GO" id="GO:0003677">
    <property type="term" value="F:DNA binding"/>
    <property type="evidence" value="ECO:0007669"/>
    <property type="project" value="UniProtKB-KW"/>
</dbReference>
<dbReference type="SUPFAM" id="SSF53850">
    <property type="entry name" value="Periplasmic binding protein-like II"/>
    <property type="match status" value="1"/>
</dbReference>
<proteinExistence type="inferred from homology"/>
<dbReference type="GO" id="GO:0003700">
    <property type="term" value="F:DNA-binding transcription factor activity"/>
    <property type="evidence" value="ECO:0007669"/>
    <property type="project" value="InterPro"/>
</dbReference>
<dbReference type="Proteomes" id="UP000248536">
    <property type="component" value="Chromosome"/>
</dbReference>
<dbReference type="AlphaFoldDB" id="A0A2Z4LUD3"/>
<evidence type="ECO:0000256" key="2">
    <source>
        <dbReference type="ARBA" id="ARBA00023015"/>
    </source>
</evidence>
<keyword evidence="4" id="KW-0804">Transcription</keyword>
<dbReference type="InterPro" id="IPR005119">
    <property type="entry name" value="LysR_subst-bd"/>
</dbReference>
<dbReference type="GO" id="GO:0032993">
    <property type="term" value="C:protein-DNA complex"/>
    <property type="evidence" value="ECO:0007669"/>
    <property type="project" value="TreeGrafter"/>
</dbReference>
<dbReference type="InterPro" id="IPR036390">
    <property type="entry name" value="WH_DNA-bd_sf"/>
</dbReference>
<feature type="domain" description="HTH lysR-type" evidence="5">
    <location>
        <begin position="5"/>
        <end position="62"/>
    </location>
</feature>
<dbReference type="PANTHER" id="PTHR30346:SF28">
    <property type="entry name" value="HTH-TYPE TRANSCRIPTIONAL REGULATOR CYNR"/>
    <property type="match status" value="1"/>
</dbReference>
<dbReference type="InterPro" id="IPR000847">
    <property type="entry name" value="LysR_HTH_N"/>
</dbReference>
<evidence type="ECO:0000256" key="4">
    <source>
        <dbReference type="ARBA" id="ARBA00023163"/>
    </source>
</evidence>
<organism evidence="6 7">
    <name type="scientific">Flagellimonas maritima</name>
    <dbReference type="NCBI Taxonomy" id="1383885"/>
    <lineage>
        <taxon>Bacteria</taxon>
        <taxon>Pseudomonadati</taxon>
        <taxon>Bacteroidota</taxon>
        <taxon>Flavobacteriia</taxon>
        <taxon>Flavobacteriales</taxon>
        <taxon>Flavobacteriaceae</taxon>
        <taxon>Flagellimonas</taxon>
    </lineage>
</organism>
<evidence type="ECO:0000259" key="5">
    <source>
        <dbReference type="PROSITE" id="PS50931"/>
    </source>
</evidence>
<keyword evidence="3" id="KW-0238">DNA-binding</keyword>
<dbReference type="Gene3D" id="3.40.190.10">
    <property type="entry name" value="Periplasmic binding protein-like II"/>
    <property type="match status" value="2"/>
</dbReference>
<gene>
    <name evidence="6" type="ORF">HME9304_01985</name>
</gene>
<dbReference type="InterPro" id="IPR036388">
    <property type="entry name" value="WH-like_DNA-bd_sf"/>
</dbReference>
<evidence type="ECO:0000256" key="1">
    <source>
        <dbReference type="ARBA" id="ARBA00009437"/>
    </source>
</evidence>
<sequence length="295" mass="33827">MNYQIELRHFIYFLAVAEELHYRKAAEKLFISQPGLSTQIKQMEGILQTQLFIRDKKKVRLTPAGAFLKSEVEFILNHLEQTKKQLKLIGEGHQGEIRIGFLGSAMQQVVPSLLLDLKKQFPSIHTSLEELSNRAQLSAISRDKLDLGFVRLSRVPKGLRLKPVFEDTFSLVLPSSHPIQPNNFKGIHEVSQEDFILFSQDYSPLYFDTVMSICEDGGFTPNVSHKSVHAQTIFKLVENNLGIAIVPTALQYGFQMKVKFIELRYIKQRAVLSMVWKEDNRNPALRNCMELLLKL</sequence>
<reference evidence="6 7" key="1">
    <citation type="submission" date="2018-06" db="EMBL/GenBank/DDBJ databases">
        <title>Spongiibacterium sp. HME9304 Genome sequencing and assembly.</title>
        <authorList>
            <person name="Kang H."/>
            <person name="Kim H."/>
            <person name="Joh K."/>
        </authorList>
    </citation>
    <scope>NUCLEOTIDE SEQUENCE [LARGE SCALE GENOMIC DNA]</scope>
    <source>
        <strain evidence="6 7">HME9304</strain>
    </source>
</reference>
<dbReference type="KEGG" id="spon:HME9304_01985"/>
<dbReference type="FunFam" id="1.10.10.10:FF:000001">
    <property type="entry name" value="LysR family transcriptional regulator"/>
    <property type="match status" value="1"/>
</dbReference>
<dbReference type="RefSeq" id="WP_112378406.1">
    <property type="nucleotide sequence ID" value="NZ_CP030104.1"/>
</dbReference>
<keyword evidence="2" id="KW-0805">Transcription regulation</keyword>
<dbReference type="PROSITE" id="PS50931">
    <property type="entry name" value="HTH_LYSR"/>
    <property type="match status" value="1"/>
</dbReference>
<dbReference type="Gene3D" id="1.10.10.10">
    <property type="entry name" value="Winged helix-like DNA-binding domain superfamily/Winged helix DNA-binding domain"/>
    <property type="match status" value="1"/>
</dbReference>
<keyword evidence="7" id="KW-1185">Reference proteome</keyword>
<evidence type="ECO:0000313" key="7">
    <source>
        <dbReference type="Proteomes" id="UP000248536"/>
    </source>
</evidence>
<dbReference type="EMBL" id="CP030104">
    <property type="protein sequence ID" value="AWX44978.1"/>
    <property type="molecule type" value="Genomic_DNA"/>
</dbReference>
<dbReference type="Pfam" id="PF03466">
    <property type="entry name" value="LysR_substrate"/>
    <property type="match status" value="1"/>
</dbReference>
<evidence type="ECO:0000313" key="6">
    <source>
        <dbReference type="EMBL" id="AWX44978.1"/>
    </source>
</evidence>
<evidence type="ECO:0000256" key="3">
    <source>
        <dbReference type="ARBA" id="ARBA00023125"/>
    </source>
</evidence>
<dbReference type="Pfam" id="PF00126">
    <property type="entry name" value="HTH_1"/>
    <property type="match status" value="1"/>
</dbReference>
<dbReference type="SUPFAM" id="SSF46785">
    <property type="entry name" value="Winged helix' DNA-binding domain"/>
    <property type="match status" value="1"/>
</dbReference>